<dbReference type="EMBL" id="KV454436">
    <property type="protein sequence ID" value="ODQ78286.1"/>
    <property type="molecule type" value="Genomic_DNA"/>
</dbReference>
<evidence type="ECO:0000256" key="1">
    <source>
        <dbReference type="ARBA" id="ARBA00004308"/>
    </source>
</evidence>
<dbReference type="InterPro" id="IPR022775">
    <property type="entry name" value="AP_mu_sigma_su"/>
</dbReference>
<evidence type="ECO:0000256" key="3">
    <source>
        <dbReference type="ARBA" id="ARBA00022448"/>
    </source>
</evidence>
<dbReference type="PIRSF" id="PIRSF015588">
    <property type="entry name" value="AP_complex_sigma"/>
    <property type="match status" value="1"/>
</dbReference>
<gene>
    <name evidence="8" type="ORF">BABINDRAFT_162937</name>
</gene>
<accession>A0A1E3QKQ7</accession>
<dbReference type="SUPFAM" id="SSF64356">
    <property type="entry name" value="SNARE-like"/>
    <property type="match status" value="1"/>
</dbReference>
<dbReference type="GO" id="GO:0006623">
    <property type="term" value="P:protein targeting to vacuole"/>
    <property type="evidence" value="ECO:0007669"/>
    <property type="project" value="EnsemblFungi"/>
</dbReference>
<keyword evidence="9" id="KW-1185">Reference proteome</keyword>
<dbReference type="GO" id="GO:0030123">
    <property type="term" value="C:AP-3 adaptor complex"/>
    <property type="evidence" value="ECO:0007669"/>
    <property type="project" value="EnsemblFungi"/>
</dbReference>
<dbReference type="OrthoDB" id="10261046at2759"/>
<name>A0A1E3QKQ7_9ASCO</name>
<evidence type="ECO:0000256" key="2">
    <source>
        <dbReference type="ARBA" id="ARBA00006972"/>
    </source>
</evidence>
<comment type="similarity">
    <text evidence="2 6">Belongs to the adaptor complexes small subunit family.</text>
</comment>
<keyword evidence="4 6" id="KW-0653">Protein transport</keyword>
<dbReference type="STRING" id="984486.A0A1E3QKQ7"/>
<dbReference type="InterPro" id="IPR011012">
    <property type="entry name" value="Longin-like_dom_sf"/>
</dbReference>
<dbReference type="InterPro" id="IPR016635">
    <property type="entry name" value="AP_complex_ssu"/>
</dbReference>
<protein>
    <recommendedName>
        <fullName evidence="6">AP complex subunit sigma</fullName>
    </recommendedName>
</protein>
<comment type="subcellular location">
    <subcellularLocation>
        <location evidence="1">Endomembrane system</location>
    </subcellularLocation>
</comment>
<proteinExistence type="inferred from homology"/>
<dbReference type="InterPro" id="IPR000804">
    <property type="entry name" value="Clathrin_sm-chain_CS"/>
</dbReference>
<evidence type="ECO:0000256" key="5">
    <source>
        <dbReference type="ARBA" id="ARBA00023136"/>
    </source>
</evidence>
<dbReference type="AlphaFoldDB" id="A0A1E3QKQ7"/>
<dbReference type="GeneID" id="30147479"/>
<dbReference type="PROSITE" id="PS00989">
    <property type="entry name" value="CLAT_ADAPTOR_S"/>
    <property type="match status" value="1"/>
</dbReference>
<sequence>MIHSVMIFNNDGVPRLLKFYTPVDLPTQKLLLKQVHSLISKRTAEQCCFITPPPLLSDMDEIKVIYRHYATLYFVFIVDDQESELGTLDLIHVFVECLDKCFETVCELDLVFGWQVLQAVLEEIIQGGMVIDTNITRIVGAVDEANSQTGGDVVGNRGGITSSSLLSAMGRARRLGWGR</sequence>
<dbReference type="GO" id="GO:0012505">
    <property type="term" value="C:endomembrane system"/>
    <property type="evidence" value="ECO:0007669"/>
    <property type="project" value="UniProtKB-SubCell"/>
</dbReference>
<dbReference type="PANTHER" id="PTHR11753">
    <property type="entry name" value="ADAPTOR COMPLEXES SMALL SUBUNIT FAMILY"/>
    <property type="match status" value="1"/>
</dbReference>
<reference evidence="9" key="1">
    <citation type="submission" date="2016-05" db="EMBL/GenBank/DDBJ databases">
        <title>Comparative genomics of biotechnologically important yeasts.</title>
        <authorList>
            <consortium name="DOE Joint Genome Institute"/>
            <person name="Riley R."/>
            <person name="Haridas S."/>
            <person name="Wolfe K.H."/>
            <person name="Lopes M.R."/>
            <person name="Hittinger C.T."/>
            <person name="Goker M."/>
            <person name="Salamov A."/>
            <person name="Wisecaver J."/>
            <person name="Long T.M."/>
            <person name="Aerts A.L."/>
            <person name="Barry K."/>
            <person name="Choi C."/>
            <person name="Clum A."/>
            <person name="Coughlan A.Y."/>
            <person name="Deshpande S."/>
            <person name="Douglass A.P."/>
            <person name="Hanson S.J."/>
            <person name="Klenk H.-P."/>
            <person name="Labutti K."/>
            <person name="Lapidus A."/>
            <person name="Lindquist E."/>
            <person name="Lipzen A."/>
            <person name="Meier-Kolthoff J.P."/>
            <person name="Ohm R.A."/>
            <person name="Otillar R.P."/>
            <person name="Pangilinan J."/>
            <person name="Peng Y."/>
            <person name="Rokas A."/>
            <person name="Rosa C.A."/>
            <person name="Scheuner C."/>
            <person name="Sibirny A.A."/>
            <person name="Slot J.C."/>
            <person name="Stielow J.B."/>
            <person name="Sun H."/>
            <person name="Kurtzman C.P."/>
            <person name="Blackwell M."/>
            <person name="Grigoriev I.V."/>
            <person name="Jeffries T.W."/>
        </authorList>
    </citation>
    <scope>NUCLEOTIDE SEQUENCE [LARGE SCALE GENOMIC DNA]</scope>
    <source>
        <strain evidence="9">NRRL Y-12698</strain>
    </source>
</reference>
<dbReference type="GO" id="GO:0006896">
    <property type="term" value="P:Golgi to vacuole transport"/>
    <property type="evidence" value="ECO:0007669"/>
    <property type="project" value="EnsemblFungi"/>
</dbReference>
<evidence type="ECO:0000256" key="4">
    <source>
        <dbReference type="ARBA" id="ARBA00022927"/>
    </source>
</evidence>
<dbReference type="Proteomes" id="UP000094336">
    <property type="component" value="Unassembled WGS sequence"/>
</dbReference>
<evidence type="ECO:0000313" key="8">
    <source>
        <dbReference type="EMBL" id="ODQ78286.1"/>
    </source>
</evidence>
<keyword evidence="3 6" id="KW-0813">Transport</keyword>
<keyword evidence="5 6" id="KW-0472">Membrane</keyword>
<dbReference type="Pfam" id="PF01217">
    <property type="entry name" value="Clat_adaptor_s"/>
    <property type="match status" value="1"/>
</dbReference>
<evidence type="ECO:0000256" key="6">
    <source>
        <dbReference type="PIRNR" id="PIRNR015588"/>
    </source>
</evidence>
<dbReference type="Gene3D" id="3.30.450.60">
    <property type="match status" value="1"/>
</dbReference>
<dbReference type="RefSeq" id="XP_018983614.1">
    <property type="nucleotide sequence ID" value="XM_019129626.1"/>
</dbReference>
<organism evidence="8 9">
    <name type="scientific">Babjeviella inositovora NRRL Y-12698</name>
    <dbReference type="NCBI Taxonomy" id="984486"/>
    <lineage>
        <taxon>Eukaryota</taxon>
        <taxon>Fungi</taxon>
        <taxon>Dikarya</taxon>
        <taxon>Ascomycota</taxon>
        <taxon>Saccharomycotina</taxon>
        <taxon>Pichiomycetes</taxon>
        <taxon>Serinales incertae sedis</taxon>
        <taxon>Babjeviella</taxon>
    </lineage>
</organism>
<feature type="domain" description="AP complex mu/sigma subunit" evidence="7">
    <location>
        <begin position="1"/>
        <end position="147"/>
    </location>
</feature>
<evidence type="ECO:0000313" key="9">
    <source>
        <dbReference type="Proteomes" id="UP000094336"/>
    </source>
</evidence>
<evidence type="ECO:0000259" key="7">
    <source>
        <dbReference type="Pfam" id="PF01217"/>
    </source>
</evidence>
<dbReference type="FunFam" id="3.30.450.60:FF:000001">
    <property type="entry name" value="AP complex subunit sigma"/>
    <property type="match status" value="1"/>
</dbReference>